<evidence type="ECO:0008006" key="3">
    <source>
        <dbReference type="Google" id="ProtNLM"/>
    </source>
</evidence>
<reference evidence="1" key="1">
    <citation type="submission" date="2023-08" db="EMBL/GenBank/DDBJ databases">
        <authorList>
            <person name="Page C.A."/>
            <person name="Perez-Diaz I.M."/>
        </authorList>
    </citation>
    <scope>NUCLEOTIDE SEQUENCE</scope>
    <source>
        <strain evidence="1">3.8.38</strain>
    </source>
</reference>
<gene>
    <name evidence="1" type="ORF">RI532_13290</name>
</gene>
<proteinExistence type="predicted"/>
<dbReference type="RefSeq" id="WP_024748156.1">
    <property type="nucleotide sequence ID" value="NZ_CP134159.1"/>
</dbReference>
<evidence type="ECO:0000313" key="2">
    <source>
        <dbReference type="Proteomes" id="UP001254075"/>
    </source>
</evidence>
<evidence type="ECO:0000313" key="1">
    <source>
        <dbReference type="EMBL" id="MDT7015350.1"/>
    </source>
</evidence>
<comment type="caution">
    <text evidence="1">The sequence shown here is derived from an EMBL/GenBank/DDBJ whole genome shotgun (WGS) entry which is preliminary data.</text>
</comment>
<name>A0AAW8WA64_9LACO</name>
<dbReference type="EMBL" id="JAVLAM010000005">
    <property type="protein sequence ID" value="MDT7015350.1"/>
    <property type="molecule type" value="Genomic_DNA"/>
</dbReference>
<dbReference type="AlphaFoldDB" id="A0AAW8WA64"/>
<dbReference type="Proteomes" id="UP001254075">
    <property type="component" value="Unassembled WGS sequence"/>
</dbReference>
<sequence length="89" mass="10010">MALAIQLTDDAMKELQDTMIASATKAFKLAAKQEALPFWMKKGEAKIYANVDDKTLTKFIKDGLRVSVKDGVQRISKKSIDDYYAVHEI</sequence>
<protein>
    <recommendedName>
        <fullName evidence="3">DNA-binding protein</fullName>
    </recommendedName>
</protein>
<accession>A0AAW8WA64</accession>
<organism evidence="1 2">
    <name type="scientific">Levilactobacillus namurensis</name>
    <dbReference type="NCBI Taxonomy" id="380393"/>
    <lineage>
        <taxon>Bacteria</taxon>
        <taxon>Bacillati</taxon>
        <taxon>Bacillota</taxon>
        <taxon>Bacilli</taxon>
        <taxon>Lactobacillales</taxon>
        <taxon>Lactobacillaceae</taxon>
        <taxon>Levilactobacillus</taxon>
    </lineage>
</organism>